<dbReference type="AlphaFoldDB" id="A0A5C6ZCK5"/>
<dbReference type="EMBL" id="VORO01000020">
    <property type="protein sequence ID" value="TXD87771.1"/>
    <property type="molecule type" value="Genomic_DNA"/>
</dbReference>
<keyword evidence="2" id="KW-1185">Reference proteome</keyword>
<dbReference type="OrthoDB" id="610610at2"/>
<evidence type="ECO:0000313" key="2">
    <source>
        <dbReference type="Proteomes" id="UP000321578"/>
    </source>
</evidence>
<dbReference type="RefSeq" id="WP_147087554.1">
    <property type="nucleotide sequence ID" value="NZ_VORM01000020.1"/>
</dbReference>
<sequence length="352" mass="39447">MPAPQFFPALSNLIGTENLPEPIKSAFDKVSDKLFYKTYYVEKSIYGDTAYHNLVLVLKGNAGINIFGGDDGLQLLFNPGTSANTIEIPIALYYRLPILKYLRRITLNELSTIEDYFNLILEMFGISKPELVFEAFDIFLDGYDDTVLAFVNQFNANSNYSEYQPLPLPQTGNQFSDITELISFFESFGLDINLYILETYIDGSDLSKGFENMSLLFDRFLGEFSIDTLIDLFIPRISVALQSLNLALAFPRNMLQPVDGQGNVIDDGSKSLLTYNVGSLLYDTKTGFDFINPDTFQLTRSQIGNSGFILEVTNLKLDLKDNTNIPEADAYGYGPEFKGIYAQSASITLPKK</sequence>
<dbReference type="Proteomes" id="UP000321578">
    <property type="component" value="Unassembled WGS sequence"/>
</dbReference>
<comment type="caution">
    <text evidence="1">The sequence shown here is derived from an EMBL/GenBank/DDBJ whole genome shotgun (WGS) entry which is preliminary data.</text>
</comment>
<reference evidence="1 2" key="1">
    <citation type="submission" date="2019-08" db="EMBL/GenBank/DDBJ databases">
        <title>Genomes of Subsaximicrobium wynnwilliamsii strains.</title>
        <authorList>
            <person name="Bowman J.P."/>
        </authorList>
    </citation>
    <scope>NUCLEOTIDE SEQUENCE [LARGE SCALE GENOMIC DNA]</scope>
    <source>
        <strain evidence="1 2">2-80-2</strain>
    </source>
</reference>
<organism evidence="1 2">
    <name type="scientific">Subsaximicrobium wynnwilliamsii</name>
    <dbReference type="NCBI Taxonomy" id="291179"/>
    <lineage>
        <taxon>Bacteria</taxon>
        <taxon>Pseudomonadati</taxon>
        <taxon>Bacteroidota</taxon>
        <taxon>Flavobacteriia</taxon>
        <taxon>Flavobacteriales</taxon>
        <taxon>Flavobacteriaceae</taxon>
        <taxon>Subsaximicrobium</taxon>
    </lineage>
</organism>
<accession>A0A5C6ZCK5</accession>
<name>A0A5C6ZCK5_9FLAO</name>
<gene>
    <name evidence="1" type="ORF">ESY86_15785</name>
</gene>
<proteinExistence type="predicted"/>
<protein>
    <submittedName>
        <fullName evidence="1">Uncharacterized protein</fullName>
    </submittedName>
</protein>
<evidence type="ECO:0000313" key="1">
    <source>
        <dbReference type="EMBL" id="TXD87771.1"/>
    </source>
</evidence>